<protein>
    <submittedName>
        <fullName evidence="6">S9 family peptidase</fullName>
    </submittedName>
</protein>
<evidence type="ECO:0000259" key="5">
    <source>
        <dbReference type="Pfam" id="PF00930"/>
    </source>
</evidence>
<dbReference type="InterPro" id="IPR029058">
    <property type="entry name" value="AB_hydrolase_fold"/>
</dbReference>
<dbReference type="RefSeq" id="WP_127701340.1">
    <property type="nucleotide sequence ID" value="NZ_SACS01000039.1"/>
</dbReference>
<evidence type="ECO:0000259" key="4">
    <source>
        <dbReference type="Pfam" id="PF00326"/>
    </source>
</evidence>
<keyword evidence="3" id="KW-0732">Signal</keyword>
<feature type="domain" description="Dipeptidylpeptidase IV N-terminal" evidence="5">
    <location>
        <begin position="190"/>
        <end position="279"/>
    </location>
</feature>
<evidence type="ECO:0000256" key="3">
    <source>
        <dbReference type="SAM" id="SignalP"/>
    </source>
</evidence>
<dbReference type="SUPFAM" id="SSF53474">
    <property type="entry name" value="alpha/beta-Hydrolases"/>
    <property type="match status" value="1"/>
</dbReference>
<feature type="signal peptide" evidence="3">
    <location>
        <begin position="1"/>
        <end position="22"/>
    </location>
</feature>
<dbReference type="Gene3D" id="3.40.50.1820">
    <property type="entry name" value="alpha/beta hydrolase"/>
    <property type="match status" value="1"/>
</dbReference>
<gene>
    <name evidence="6" type="ORF">EOE67_20035</name>
</gene>
<sequence length="678" mass="75485">MHCFIQGLLLTAATGVSLAVYANQPLQYEDVFQLEFVSQPQLNTDGSEVVFVRNRFDQALDKRVGSLWLSNTKTGQLQPLVAEQADISSPQWSPDGKKLLFVSAASGKPQIHLRWLDSGTSGQISHLPHPPADISWSPDGKWLAFSMFTPVKAKNPVTLPGKPEQNDWAKAPVYIDTMQYRADGRGYLPSGYRQIYLMAADGGTPIQLTSGDFDHAGEISWQADGKAFYFSANRQADKRAQAQNSDIYLLTLADKKLSQITDRFGPDQSPSLSDDGKWLAYLGYDDKKLAHQASQLYVKNLKSGEVRSLTADLDRNIDSFEWDADSDALYIQYDDQGQGKIALQPFNGKAKVLVEQVGGGSYSRPYTGGSFSVSDNDKIAFTQMSSQAPAELGLWQSGKITALTALNEDLQLARDIGKVEEFWVTSSVDQRKLQSWLIYPPKFDPSKKYPLILEIHGGPHTAYGPVFAMELQLMAAQGYVVLYTNPRGSTSYGMEFANLIHHNFPSQDYNDLMDAVDATVAKGFIAPDQLFVTGGSGGGLLTSWIVGHTDRFKAAVAVNPVINWFSFVLNADMYNYFSQYWFPGMPWEKPEHYLKHSPISYVGNVKTPTMLMTGESDHRTPISETEQFYQALQLRGIDTAMVRIPGASHSIHARPSNMMAKPAYIVYWFDKYRLKKAE</sequence>
<feature type="domain" description="Peptidase S9 prolyl oligopeptidase catalytic" evidence="4">
    <location>
        <begin position="467"/>
        <end position="672"/>
    </location>
</feature>
<organism evidence="6 7">
    <name type="scientific">Rheinheimera riviphila</name>
    <dbReference type="NCBI Taxonomy" id="1834037"/>
    <lineage>
        <taxon>Bacteria</taxon>
        <taxon>Pseudomonadati</taxon>
        <taxon>Pseudomonadota</taxon>
        <taxon>Gammaproteobacteria</taxon>
        <taxon>Chromatiales</taxon>
        <taxon>Chromatiaceae</taxon>
        <taxon>Rheinheimera</taxon>
    </lineage>
</organism>
<dbReference type="Pfam" id="PF00930">
    <property type="entry name" value="DPPIV_N"/>
    <property type="match status" value="1"/>
</dbReference>
<dbReference type="Pfam" id="PF00326">
    <property type="entry name" value="Peptidase_S9"/>
    <property type="match status" value="1"/>
</dbReference>
<dbReference type="InterPro" id="IPR011659">
    <property type="entry name" value="WD40"/>
</dbReference>
<dbReference type="InterPro" id="IPR011042">
    <property type="entry name" value="6-blade_b-propeller_TolB-like"/>
</dbReference>
<dbReference type="Proteomes" id="UP000283077">
    <property type="component" value="Unassembled WGS sequence"/>
</dbReference>
<dbReference type="InterPro" id="IPR002469">
    <property type="entry name" value="Peptidase_S9B_N"/>
</dbReference>
<evidence type="ECO:0000313" key="6">
    <source>
        <dbReference type="EMBL" id="RVU31288.1"/>
    </source>
</evidence>
<comment type="caution">
    <text evidence="6">The sequence shown here is derived from an EMBL/GenBank/DDBJ whole genome shotgun (WGS) entry which is preliminary data.</text>
</comment>
<dbReference type="OrthoDB" id="5800347at2"/>
<keyword evidence="7" id="KW-1185">Reference proteome</keyword>
<dbReference type="Gene3D" id="2.120.10.30">
    <property type="entry name" value="TolB, C-terminal domain"/>
    <property type="match status" value="2"/>
</dbReference>
<dbReference type="Pfam" id="PF07676">
    <property type="entry name" value="PD40"/>
    <property type="match status" value="2"/>
</dbReference>
<feature type="chain" id="PRO_5019310444" evidence="3">
    <location>
        <begin position="23"/>
        <end position="678"/>
    </location>
</feature>
<evidence type="ECO:0000256" key="2">
    <source>
        <dbReference type="ARBA" id="ARBA00022825"/>
    </source>
</evidence>
<dbReference type="PANTHER" id="PTHR42776">
    <property type="entry name" value="SERINE PEPTIDASE S9 FAMILY MEMBER"/>
    <property type="match status" value="1"/>
</dbReference>
<keyword evidence="2" id="KW-0720">Serine protease</keyword>
<dbReference type="GO" id="GO:0004252">
    <property type="term" value="F:serine-type endopeptidase activity"/>
    <property type="evidence" value="ECO:0007669"/>
    <property type="project" value="TreeGrafter"/>
</dbReference>
<keyword evidence="2" id="KW-0645">Protease</keyword>
<evidence type="ECO:0000313" key="7">
    <source>
        <dbReference type="Proteomes" id="UP000283077"/>
    </source>
</evidence>
<evidence type="ECO:0000256" key="1">
    <source>
        <dbReference type="ARBA" id="ARBA00022801"/>
    </source>
</evidence>
<dbReference type="InterPro" id="IPR001375">
    <property type="entry name" value="Peptidase_S9_cat"/>
</dbReference>
<dbReference type="AlphaFoldDB" id="A0A437Q9Q3"/>
<dbReference type="GO" id="GO:0006508">
    <property type="term" value="P:proteolysis"/>
    <property type="evidence" value="ECO:0007669"/>
    <property type="project" value="InterPro"/>
</dbReference>
<dbReference type="EMBL" id="SACS01000039">
    <property type="protein sequence ID" value="RVU31288.1"/>
    <property type="molecule type" value="Genomic_DNA"/>
</dbReference>
<proteinExistence type="predicted"/>
<accession>A0A437Q9Q3</accession>
<dbReference type="SUPFAM" id="SSF82171">
    <property type="entry name" value="DPP6 N-terminal domain-like"/>
    <property type="match status" value="1"/>
</dbReference>
<keyword evidence="1" id="KW-0378">Hydrolase</keyword>
<name>A0A437Q9Q3_9GAMM</name>
<reference evidence="6 7" key="1">
    <citation type="submission" date="2019-01" db="EMBL/GenBank/DDBJ databases">
        <authorList>
            <person name="Chen W.-M."/>
        </authorList>
    </citation>
    <scope>NUCLEOTIDE SEQUENCE [LARGE SCALE GENOMIC DNA]</scope>
    <source>
        <strain evidence="6 7">KYPC3</strain>
    </source>
</reference>
<dbReference type="PANTHER" id="PTHR42776:SF27">
    <property type="entry name" value="DIPEPTIDYL PEPTIDASE FAMILY MEMBER 6"/>
    <property type="match status" value="1"/>
</dbReference>